<evidence type="ECO:0000313" key="2">
    <source>
        <dbReference type="EMBL" id="SDD16876.1"/>
    </source>
</evidence>
<name>A0A1G6SL87_9GAMM</name>
<dbReference type="Proteomes" id="UP000199603">
    <property type="component" value="Unassembled WGS sequence"/>
</dbReference>
<proteinExistence type="predicted"/>
<dbReference type="EMBL" id="FNAG01000001">
    <property type="protein sequence ID" value="SDD16876.1"/>
    <property type="molecule type" value="Genomic_DNA"/>
</dbReference>
<reference evidence="2 3" key="1">
    <citation type="submission" date="2016-10" db="EMBL/GenBank/DDBJ databases">
        <authorList>
            <person name="de Groot N.N."/>
        </authorList>
    </citation>
    <scope>NUCLEOTIDE SEQUENCE [LARGE SCALE GENOMIC DNA]</scope>
    <source>
        <strain evidence="2 3">DSM 16957</strain>
    </source>
</reference>
<evidence type="ECO:0008006" key="4">
    <source>
        <dbReference type="Google" id="ProtNLM"/>
    </source>
</evidence>
<dbReference type="STRING" id="265719.SAMN04488509_101537"/>
<feature type="chain" id="PRO_5011511824" description="Alginate export domain-containing protein" evidence="1">
    <location>
        <begin position="25"/>
        <end position="419"/>
    </location>
</feature>
<feature type="signal peptide" evidence="1">
    <location>
        <begin position="1"/>
        <end position="24"/>
    </location>
</feature>
<evidence type="ECO:0000256" key="1">
    <source>
        <dbReference type="SAM" id="SignalP"/>
    </source>
</evidence>
<gene>
    <name evidence="2" type="ORF">SAMN04488509_101537</name>
</gene>
<sequence length="419" mass="46870">MSAGVRLRPLAALLALGLSSAVIAQDDDWDDWGEESPTQWSGYVEAAYSTRFDRDPLFDNRASRAELKGQIEVSHDLERAQLSAKLDVHADGVEDGLWFDLREGMLSLPVGSRGHARIGRQVLSWGTGDLLFINDRFPKDFETPLAGGEDLYFKAPSNSLRLDWRFDALSVDLAWTPRFTPDRYIDGQRLGFFDARRGERVGGRDLIDASAPGGSEWGLRLHRRHEGIEYALYAYRGFDKQPLGADAQGRPSHFRRDSAGFSLRGPVFGGIASFEAGREWSSAELGASPGTVAARVPHKSAAMVAFEKEWRPKLTIGLQLYVERHDSEPGNLSPLNGESRRLVSLRITRQALRDRLNLSAIAFHSPNQHDRWLRLTASHRLSDQWLLGASANVFGGRVQRFFGQLEDDSNAGVWVRRQF</sequence>
<keyword evidence="3" id="KW-1185">Reference proteome</keyword>
<keyword evidence="1" id="KW-0732">Signal</keyword>
<dbReference type="OrthoDB" id="9769143at2"/>
<accession>A0A1G6SL87</accession>
<organism evidence="2 3">
    <name type="scientific">Aquimonas voraii</name>
    <dbReference type="NCBI Taxonomy" id="265719"/>
    <lineage>
        <taxon>Bacteria</taxon>
        <taxon>Pseudomonadati</taxon>
        <taxon>Pseudomonadota</taxon>
        <taxon>Gammaproteobacteria</taxon>
        <taxon>Lysobacterales</taxon>
        <taxon>Lysobacteraceae</taxon>
        <taxon>Aquimonas</taxon>
    </lineage>
</organism>
<dbReference type="AlphaFoldDB" id="A0A1G6SL87"/>
<evidence type="ECO:0000313" key="3">
    <source>
        <dbReference type="Proteomes" id="UP000199603"/>
    </source>
</evidence>
<dbReference type="RefSeq" id="WP_143006525.1">
    <property type="nucleotide sequence ID" value="NZ_FNAG01000001.1"/>
</dbReference>
<protein>
    <recommendedName>
        <fullName evidence="4">Alginate export domain-containing protein</fullName>
    </recommendedName>
</protein>